<organism evidence="1 2">
    <name type="scientific">Spirosoma validum</name>
    <dbReference type="NCBI Taxonomy" id="2771355"/>
    <lineage>
        <taxon>Bacteria</taxon>
        <taxon>Pseudomonadati</taxon>
        <taxon>Bacteroidota</taxon>
        <taxon>Cytophagia</taxon>
        <taxon>Cytophagales</taxon>
        <taxon>Cytophagaceae</taxon>
        <taxon>Spirosoma</taxon>
    </lineage>
</organism>
<dbReference type="EMBL" id="JACXAA010000001">
    <property type="protein sequence ID" value="MBD2752015.1"/>
    <property type="molecule type" value="Genomic_DNA"/>
</dbReference>
<proteinExistence type="predicted"/>
<reference evidence="1" key="1">
    <citation type="submission" date="2020-09" db="EMBL/GenBank/DDBJ databases">
        <authorList>
            <person name="Kim M.K."/>
        </authorList>
    </citation>
    <scope>NUCLEOTIDE SEQUENCE</scope>
    <source>
        <strain evidence="1">BT704</strain>
    </source>
</reference>
<dbReference type="AlphaFoldDB" id="A0A927AY71"/>
<sequence length="83" mass="9776">MKITRELFDQQPLFIRQGALRLWGTPLVHRFDLCRNRHLYSFGDFFAEACFDPQNGKLTCICSFQRTERLTTYLDQVKLTTSA</sequence>
<dbReference type="Proteomes" id="UP000653797">
    <property type="component" value="Unassembled WGS sequence"/>
</dbReference>
<keyword evidence="2" id="KW-1185">Reference proteome</keyword>
<dbReference type="RefSeq" id="WP_191037633.1">
    <property type="nucleotide sequence ID" value="NZ_JACXAA010000001.1"/>
</dbReference>
<gene>
    <name evidence="1" type="ORF">IC230_03865</name>
</gene>
<evidence type="ECO:0000313" key="1">
    <source>
        <dbReference type="EMBL" id="MBD2752015.1"/>
    </source>
</evidence>
<comment type="caution">
    <text evidence="1">The sequence shown here is derived from an EMBL/GenBank/DDBJ whole genome shotgun (WGS) entry which is preliminary data.</text>
</comment>
<evidence type="ECO:0000313" key="2">
    <source>
        <dbReference type="Proteomes" id="UP000653797"/>
    </source>
</evidence>
<protein>
    <submittedName>
        <fullName evidence="1">Uncharacterized protein</fullName>
    </submittedName>
</protein>
<name>A0A927AY71_9BACT</name>
<accession>A0A927AY71</accession>